<evidence type="ECO:0000313" key="2">
    <source>
        <dbReference type="EMBL" id="NOG31715.1"/>
    </source>
</evidence>
<organism evidence="2 3">
    <name type="scientific">Vreelandella azerica</name>
    <dbReference type="NCBI Taxonomy" id="2732867"/>
    <lineage>
        <taxon>Bacteria</taxon>
        <taxon>Pseudomonadati</taxon>
        <taxon>Pseudomonadota</taxon>
        <taxon>Gammaproteobacteria</taxon>
        <taxon>Oceanospirillales</taxon>
        <taxon>Halomonadaceae</taxon>
        <taxon>Vreelandella</taxon>
    </lineage>
</organism>
<dbReference type="Proteomes" id="UP000588806">
    <property type="component" value="Unassembled WGS sequence"/>
</dbReference>
<keyword evidence="3" id="KW-1185">Reference proteome</keyword>
<protein>
    <submittedName>
        <fullName evidence="2">Uncharacterized protein</fullName>
    </submittedName>
</protein>
<comment type="caution">
    <text evidence="2">The sequence shown here is derived from an EMBL/GenBank/DDBJ whole genome shotgun (WGS) entry which is preliminary data.</text>
</comment>
<name>A0A7Y3TX32_9GAMM</name>
<reference evidence="2 3" key="1">
    <citation type="submission" date="2020-05" db="EMBL/GenBank/DDBJ databases">
        <authorList>
            <person name="Ruan W."/>
            <person name="Jeon C.O."/>
            <person name="Chun B.H."/>
        </authorList>
    </citation>
    <scope>NUCLEOTIDE SEQUENCE [LARGE SCALE GENOMIC DNA]</scope>
    <source>
        <strain evidence="2 3">TBZ9</strain>
    </source>
</reference>
<keyword evidence="1" id="KW-0732">Signal</keyword>
<evidence type="ECO:0000256" key="1">
    <source>
        <dbReference type="SAM" id="SignalP"/>
    </source>
</evidence>
<feature type="chain" id="PRO_5031253726" evidence="1">
    <location>
        <begin position="28"/>
        <end position="58"/>
    </location>
</feature>
<accession>A0A7Y3TX32</accession>
<feature type="signal peptide" evidence="1">
    <location>
        <begin position="1"/>
        <end position="27"/>
    </location>
</feature>
<dbReference type="AlphaFoldDB" id="A0A7Y3TX32"/>
<evidence type="ECO:0000313" key="3">
    <source>
        <dbReference type="Proteomes" id="UP000588806"/>
    </source>
</evidence>
<feature type="non-terminal residue" evidence="2">
    <location>
        <position position="58"/>
    </location>
</feature>
<dbReference type="EMBL" id="JABFHI010000003">
    <property type="protein sequence ID" value="NOG31715.1"/>
    <property type="molecule type" value="Genomic_DNA"/>
</dbReference>
<reference evidence="2 3" key="2">
    <citation type="submission" date="2020-06" db="EMBL/GenBank/DDBJ databases">
        <title>Halomonas songnenensis sp. nov., a moderately halophilic bacterium isolated from saline and alkaline soils.</title>
        <authorList>
            <person name="Jiang J."/>
            <person name="Pan Y."/>
        </authorList>
    </citation>
    <scope>NUCLEOTIDE SEQUENCE [LARGE SCALE GENOMIC DNA]</scope>
    <source>
        <strain evidence="2 3">TBZ9</strain>
    </source>
</reference>
<proteinExistence type="predicted"/>
<gene>
    <name evidence="2" type="ORF">HLB35_07910</name>
</gene>
<sequence length="58" mass="6408">MSHSHYAARLFPLALFILLMLPPLAQATPTSTTLGVFAYRDAATVETRFAPVVDAMQW</sequence>